<evidence type="ECO:0008006" key="4">
    <source>
        <dbReference type="Google" id="ProtNLM"/>
    </source>
</evidence>
<dbReference type="Proteomes" id="UP000004994">
    <property type="component" value="Chromosome 9"/>
</dbReference>
<organism evidence="2">
    <name type="scientific">Solanum lycopersicum</name>
    <name type="common">Tomato</name>
    <name type="synonym">Lycopersicon esculentum</name>
    <dbReference type="NCBI Taxonomy" id="4081"/>
    <lineage>
        <taxon>Eukaryota</taxon>
        <taxon>Viridiplantae</taxon>
        <taxon>Streptophyta</taxon>
        <taxon>Embryophyta</taxon>
        <taxon>Tracheophyta</taxon>
        <taxon>Spermatophyta</taxon>
        <taxon>Magnoliopsida</taxon>
        <taxon>eudicotyledons</taxon>
        <taxon>Gunneridae</taxon>
        <taxon>Pentapetalae</taxon>
        <taxon>asterids</taxon>
        <taxon>lamiids</taxon>
        <taxon>Solanales</taxon>
        <taxon>Solanaceae</taxon>
        <taxon>Solanoideae</taxon>
        <taxon>Solaneae</taxon>
        <taxon>Solanum</taxon>
        <taxon>Solanum subgen. Lycopersicon</taxon>
    </lineage>
</organism>
<evidence type="ECO:0000313" key="3">
    <source>
        <dbReference type="Proteomes" id="UP000004994"/>
    </source>
</evidence>
<evidence type="ECO:0000256" key="1">
    <source>
        <dbReference type="SAM" id="MobiDB-lite"/>
    </source>
</evidence>
<reference evidence="2" key="2">
    <citation type="submission" date="2019-01" db="UniProtKB">
        <authorList>
            <consortium name="EnsemblPlants"/>
        </authorList>
    </citation>
    <scope>IDENTIFICATION</scope>
    <source>
        <strain evidence="2">cv. Heinz 1706</strain>
    </source>
</reference>
<keyword evidence="3" id="KW-1185">Reference proteome</keyword>
<dbReference type="PANTHER" id="PTHR45643:SF3">
    <property type="entry name" value="RNA-DIRECTED DNA POLYMERASE HOMOLOG"/>
    <property type="match status" value="1"/>
</dbReference>
<evidence type="ECO:0000313" key="2">
    <source>
        <dbReference type="EnsemblPlants" id="Solyc09g059918.1.1"/>
    </source>
</evidence>
<dbReference type="Gramene" id="Solyc09g059918.1.1">
    <property type="protein sequence ID" value="Solyc09g059918.1.1"/>
    <property type="gene ID" value="Solyc09g059918.1"/>
</dbReference>
<name>A0A3Q7IYU3_SOLLC</name>
<dbReference type="PANTHER" id="PTHR45643">
    <property type="entry name" value="REVERSE TRANSCRIPTASE"/>
    <property type="match status" value="1"/>
</dbReference>
<proteinExistence type="predicted"/>
<dbReference type="InterPro" id="IPR043502">
    <property type="entry name" value="DNA/RNA_pol_sf"/>
</dbReference>
<accession>A0A3Q7IYU3</accession>
<dbReference type="AlphaFoldDB" id="A0A3Q7IYU3"/>
<dbReference type="SUPFAM" id="SSF56672">
    <property type="entry name" value="DNA/RNA polymerases"/>
    <property type="match status" value="1"/>
</dbReference>
<feature type="compositionally biased region" description="Low complexity" evidence="1">
    <location>
        <begin position="52"/>
        <end position="63"/>
    </location>
</feature>
<dbReference type="EnsemblPlants" id="Solyc09g059918.1.1">
    <property type="protein sequence ID" value="Solyc09g059918.1.1"/>
    <property type="gene ID" value="Solyc09g059918.1"/>
</dbReference>
<sequence length="137" mass="15426">MPFRLTNAPAIFCTLMYEILHPYLDQFVVSSIATPWINMRSTIKKSSKSYERTSSTSSGRSASPPSPSKGELRMDEAKIRAIQEWEAPMKVTKLIISGYSAKSANLTELLNKNKSWAWSKECQRAFEGLKAEVTEES</sequence>
<protein>
    <recommendedName>
        <fullName evidence="4">Reverse transcriptase/retrotransposon-derived protein RNase H-like domain-containing protein</fullName>
    </recommendedName>
</protein>
<dbReference type="Gene3D" id="3.30.70.270">
    <property type="match status" value="1"/>
</dbReference>
<feature type="region of interest" description="Disordered" evidence="1">
    <location>
        <begin position="44"/>
        <end position="74"/>
    </location>
</feature>
<dbReference type="InParanoid" id="A0A3Q7IYU3"/>
<reference evidence="2" key="1">
    <citation type="journal article" date="2012" name="Nature">
        <title>The tomato genome sequence provides insights into fleshy fruit evolution.</title>
        <authorList>
            <consortium name="Tomato Genome Consortium"/>
        </authorList>
    </citation>
    <scope>NUCLEOTIDE SEQUENCE [LARGE SCALE GENOMIC DNA]</scope>
    <source>
        <strain evidence="2">cv. Heinz 1706</strain>
    </source>
</reference>
<dbReference type="InterPro" id="IPR043128">
    <property type="entry name" value="Rev_trsase/Diguanyl_cyclase"/>
</dbReference>